<evidence type="ECO:0000313" key="1">
    <source>
        <dbReference type="EMBL" id="SFC80614.1"/>
    </source>
</evidence>
<dbReference type="STRING" id="119641.SAMN05421842_11023"/>
<gene>
    <name evidence="1" type="ORF">SAMN05421842_11023</name>
</gene>
<dbReference type="RefSeq" id="WP_090090753.1">
    <property type="nucleotide sequence ID" value="NZ_FOMG01000010.1"/>
</dbReference>
<keyword evidence="2" id="KW-1185">Reference proteome</keyword>
<dbReference type="EMBL" id="FOMG01000010">
    <property type="protein sequence ID" value="SFC80614.1"/>
    <property type="molecule type" value="Genomic_DNA"/>
</dbReference>
<evidence type="ECO:0000313" key="2">
    <source>
        <dbReference type="Proteomes" id="UP000199263"/>
    </source>
</evidence>
<dbReference type="AlphaFoldDB" id="A0A1I1M5F7"/>
<accession>A0A1I1M5F7</accession>
<proteinExistence type="predicted"/>
<dbReference type="Gene3D" id="1.10.287.1080">
    <property type="entry name" value="MazG-like"/>
    <property type="match status" value="1"/>
</dbReference>
<evidence type="ECO:0008006" key="3">
    <source>
        <dbReference type="Google" id="ProtNLM"/>
    </source>
</evidence>
<dbReference type="Proteomes" id="UP000199263">
    <property type="component" value="Unassembled WGS sequence"/>
</dbReference>
<sequence length="132" mass="14948">MKDIIFDDFQNSVSDSLLRHKSILDVLTKYSESGARVNRAIAKAVTNCGCININASKQSLPNEDDSIDELSNCLNTHISGELCENCREIIEREMGNNLFYLTSLCNDLDINLYDVLIKEHNKINTLGKFTFR</sequence>
<name>A0A1I1M5F7_9CLOT</name>
<reference evidence="1 2" key="1">
    <citation type="submission" date="2016-10" db="EMBL/GenBank/DDBJ databases">
        <authorList>
            <person name="de Groot N.N."/>
        </authorList>
    </citation>
    <scope>NUCLEOTIDE SEQUENCE [LARGE SCALE GENOMIC DNA]</scope>
    <source>
        <strain evidence="1 2">DSM 12992</strain>
    </source>
</reference>
<protein>
    <recommendedName>
        <fullName evidence="3">DUF1573 domain-containing protein</fullName>
    </recommendedName>
</protein>
<dbReference type="OrthoDB" id="2988649at2"/>
<organism evidence="1 2">
    <name type="scientific">Clostridium uliginosum</name>
    <dbReference type="NCBI Taxonomy" id="119641"/>
    <lineage>
        <taxon>Bacteria</taxon>
        <taxon>Bacillati</taxon>
        <taxon>Bacillota</taxon>
        <taxon>Clostridia</taxon>
        <taxon>Eubacteriales</taxon>
        <taxon>Clostridiaceae</taxon>
        <taxon>Clostridium</taxon>
    </lineage>
</organism>